<organism evidence="2 3">
    <name type="scientific">Elysia crispata</name>
    <name type="common">lettuce slug</name>
    <dbReference type="NCBI Taxonomy" id="231223"/>
    <lineage>
        <taxon>Eukaryota</taxon>
        <taxon>Metazoa</taxon>
        <taxon>Spiralia</taxon>
        <taxon>Lophotrochozoa</taxon>
        <taxon>Mollusca</taxon>
        <taxon>Gastropoda</taxon>
        <taxon>Heterobranchia</taxon>
        <taxon>Euthyneura</taxon>
        <taxon>Panpulmonata</taxon>
        <taxon>Sacoglossa</taxon>
        <taxon>Placobranchoidea</taxon>
        <taxon>Plakobranchidae</taxon>
        <taxon>Elysia</taxon>
    </lineage>
</organism>
<feature type="compositionally biased region" description="Polar residues" evidence="1">
    <location>
        <begin position="183"/>
        <end position="203"/>
    </location>
</feature>
<reference evidence="2" key="1">
    <citation type="journal article" date="2023" name="G3 (Bethesda)">
        <title>A reference genome for the long-term kleptoplast-retaining sea slug Elysia crispata morphotype clarki.</title>
        <authorList>
            <person name="Eastman K.E."/>
            <person name="Pendleton A.L."/>
            <person name="Shaikh M.A."/>
            <person name="Suttiyut T."/>
            <person name="Ogas R."/>
            <person name="Tomko P."/>
            <person name="Gavelis G."/>
            <person name="Widhalm J.R."/>
            <person name="Wisecaver J.H."/>
        </authorList>
    </citation>
    <scope>NUCLEOTIDE SEQUENCE</scope>
    <source>
        <strain evidence="2">ECLA1</strain>
    </source>
</reference>
<comment type="caution">
    <text evidence="2">The sequence shown here is derived from an EMBL/GenBank/DDBJ whole genome shotgun (WGS) entry which is preliminary data.</text>
</comment>
<accession>A0AAE0XP79</accession>
<keyword evidence="3" id="KW-1185">Reference proteome</keyword>
<dbReference type="Proteomes" id="UP001283361">
    <property type="component" value="Unassembled WGS sequence"/>
</dbReference>
<evidence type="ECO:0000313" key="3">
    <source>
        <dbReference type="Proteomes" id="UP001283361"/>
    </source>
</evidence>
<evidence type="ECO:0000256" key="1">
    <source>
        <dbReference type="SAM" id="MobiDB-lite"/>
    </source>
</evidence>
<feature type="region of interest" description="Disordered" evidence="1">
    <location>
        <begin position="315"/>
        <end position="335"/>
    </location>
</feature>
<protein>
    <submittedName>
        <fullName evidence="2">Uncharacterized protein</fullName>
    </submittedName>
</protein>
<gene>
    <name evidence="2" type="ORF">RRG08_029614</name>
</gene>
<sequence>MATDKVMYIHIPTDILEENSPYRCPTTVNLELRDQNSSRKRSVGVYPPLSSRTTDSSSTIASNQQSQTSIQHSQASGAFLKGKGIVTSSRALHHKRTPESRLNRTMDFNEGEQAGSTGTPDNIDLIEAVAHANDVSESAATLPRLQSSPCPIHTRTYQQQHHLPMYRQQQLQQRNYSSMEPRNDLLYSTNCHGGQVRKSTSQASGHSGRRSNKSGNSGEMRRQEEQRVQMEREKTFKQDVLAGKSQKYFRPTLPNEMASQDFVSSWIMHGSQPKGYSHFPDLIPGRHDKHTRILPVPADTNRGKKQTLRPIRTMDGEYAKGLQGSSIHISDARPK</sequence>
<name>A0AAE0XP79_9GAST</name>
<dbReference type="AlphaFoldDB" id="A0AAE0XP79"/>
<evidence type="ECO:0000313" key="2">
    <source>
        <dbReference type="EMBL" id="KAK3701141.1"/>
    </source>
</evidence>
<dbReference type="EMBL" id="JAWDGP010007897">
    <property type="protein sequence ID" value="KAK3701141.1"/>
    <property type="molecule type" value="Genomic_DNA"/>
</dbReference>
<feature type="region of interest" description="Disordered" evidence="1">
    <location>
        <begin position="183"/>
        <end position="233"/>
    </location>
</feature>
<proteinExistence type="predicted"/>
<feature type="region of interest" description="Disordered" evidence="1">
    <location>
        <begin position="33"/>
        <end position="73"/>
    </location>
</feature>
<feature type="compositionally biased region" description="Polar residues" evidence="1">
    <location>
        <begin position="50"/>
        <end position="73"/>
    </location>
</feature>
<feature type="compositionally biased region" description="Basic and acidic residues" evidence="1">
    <location>
        <begin position="219"/>
        <end position="233"/>
    </location>
</feature>